<proteinExistence type="predicted"/>
<comment type="caution">
    <text evidence="1">The sequence shown here is derived from an EMBL/GenBank/DDBJ whole genome shotgun (WGS) entry which is preliminary data.</text>
</comment>
<keyword evidence="2" id="KW-1185">Reference proteome</keyword>
<dbReference type="EMBL" id="JAQIZT010000001">
    <property type="protein sequence ID" value="KAJ7013849.1"/>
    <property type="molecule type" value="Genomic_DNA"/>
</dbReference>
<organism evidence="1 2">
    <name type="scientific">Populus alba x Populus x berolinensis</name>
    <dbReference type="NCBI Taxonomy" id="444605"/>
    <lineage>
        <taxon>Eukaryota</taxon>
        <taxon>Viridiplantae</taxon>
        <taxon>Streptophyta</taxon>
        <taxon>Embryophyta</taxon>
        <taxon>Tracheophyta</taxon>
        <taxon>Spermatophyta</taxon>
        <taxon>Magnoliopsida</taxon>
        <taxon>eudicotyledons</taxon>
        <taxon>Gunneridae</taxon>
        <taxon>Pentapetalae</taxon>
        <taxon>rosids</taxon>
        <taxon>fabids</taxon>
        <taxon>Malpighiales</taxon>
        <taxon>Salicaceae</taxon>
        <taxon>Saliceae</taxon>
        <taxon>Populus</taxon>
    </lineage>
</organism>
<evidence type="ECO:0000313" key="2">
    <source>
        <dbReference type="Proteomes" id="UP001164929"/>
    </source>
</evidence>
<protein>
    <submittedName>
        <fullName evidence="1">Uncharacterized protein</fullName>
    </submittedName>
</protein>
<reference evidence="1 2" key="1">
    <citation type="journal article" date="2023" name="Mol. Ecol. Resour.">
        <title>Chromosome-level genome assembly of a triploid poplar Populus alba 'Berolinensis'.</title>
        <authorList>
            <person name="Chen S."/>
            <person name="Yu Y."/>
            <person name="Wang X."/>
            <person name="Wang S."/>
            <person name="Zhang T."/>
            <person name="Zhou Y."/>
            <person name="He R."/>
            <person name="Meng N."/>
            <person name="Wang Y."/>
            <person name="Liu W."/>
            <person name="Liu Z."/>
            <person name="Liu J."/>
            <person name="Guo Q."/>
            <person name="Huang H."/>
            <person name="Sederoff R.R."/>
            <person name="Wang G."/>
            <person name="Qu G."/>
            <person name="Chen S."/>
        </authorList>
    </citation>
    <scope>NUCLEOTIDE SEQUENCE [LARGE SCALE GENOMIC DNA]</scope>
    <source>
        <strain evidence="1">SC-2020</strain>
    </source>
</reference>
<gene>
    <name evidence="1" type="ORF">NC653_003471</name>
</gene>
<evidence type="ECO:0000313" key="1">
    <source>
        <dbReference type="EMBL" id="KAJ7013849.1"/>
    </source>
</evidence>
<sequence length="31" mass="3560">MNSVCSCLNLEIILQHISLPCLLQELTYVRL</sequence>
<dbReference type="AlphaFoldDB" id="A0AAD6RRL2"/>
<name>A0AAD6RRL2_9ROSI</name>
<accession>A0AAD6RRL2</accession>
<dbReference type="Proteomes" id="UP001164929">
    <property type="component" value="Chromosome 1"/>
</dbReference>